<accession>A0A016W834</accession>
<sequence length="131" mass="14546">MTIPARHTSMHKSDGSPVLEGVEVAKIWSPDVDRSMMCWPPATAATLANESWHAPSWKTGSKTILRLFAYTTESACRVYAESAITSVTEMRWTSAFNHNKRSWSITIHICYTTCTENYGVSKKTGKTSAPT</sequence>
<gene>
    <name evidence="1" type="primary">Acey_s1049.g3491</name>
    <name evidence="1" type="ORF">Y032_1049g3491</name>
</gene>
<comment type="caution">
    <text evidence="1">The sequence shown here is derived from an EMBL/GenBank/DDBJ whole genome shotgun (WGS) entry which is preliminary data.</text>
</comment>
<keyword evidence="2" id="KW-1185">Reference proteome</keyword>
<protein>
    <submittedName>
        <fullName evidence="1">Uncharacterized protein</fullName>
    </submittedName>
</protein>
<dbReference type="AlphaFoldDB" id="A0A016W834"/>
<evidence type="ECO:0000313" key="1">
    <source>
        <dbReference type="EMBL" id="EYC35462.1"/>
    </source>
</evidence>
<name>A0A016W834_9BILA</name>
<proteinExistence type="predicted"/>
<reference evidence="2" key="1">
    <citation type="journal article" date="2015" name="Nat. Genet.">
        <title>The genome and transcriptome of the zoonotic hookworm Ancylostoma ceylanicum identify infection-specific gene families.</title>
        <authorList>
            <person name="Schwarz E.M."/>
            <person name="Hu Y."/>
            <person name="Antoshechkin I."/>
            <person name="Miller M.M."/>
            <person name="Sternberg P.W."/>
            <person name="Aroian R.V."/>
        </authorList>
    </citation>
    <scope>NUCLEOTIDE SEQUENCE</scope>
    <source>
        <strain evidence="2">HY135</strain>
    </source>
</reference>
<dbReference type="EMBL" id="JARK01000649">
    <property type="protein sequence ID" value="EYC35462.1"/>
    <property type="molecule type" value="Genomic_DNA"/>
</dbReference>
<evidence type="ECO:0000313" key="2">
    <source>
        <dbReference type="Proteomes" id="UP000024635"/>
    </source>
</evidence>
<dbReference type="Proteomes" id="UP000024635">
    <property type="component" value="Unassembled WGS sequence"/>
</dbReference>
<organism evidence="1 2">
    <name type="scientific">Ancylostoma ceylanicum</name>
    <dbReference type="NCBI Taxonomy" id="53326"/>
    <lineage>
        <taxon>Eukaryota</taxon>
        <taxon>Metazoa</taxon>
        <taxon>Ecdysozoa</taxon>
        <taxon>Nematoda</taxon>
        <taxon>Chromadorea</taxon>
        <taxon>Rhabditida</taxon>
        <taxon>Rhabditina</taxon>
        <taxon>Rhabditomorpha</taxon>
        <taxon>Strongyloidea</taxon>
        <taxon>Ancylostomatidae</taxon>
        <taxon>Ancylostomatinae</taxon>
        <taxon>Ancylostoma</taxon>
    </lineage>
</organism>